<dbReference type="InterPro" id="IPR045075">
    <property type="entry name" value="Syf1-like"/>
</dbReference>
<evidence type="ECO:0000256" key="3">
    <source>
        <dbReference type="ARBA" id="ARBA00022664"/>
    </source>
</evidence>
<feature type="domain" description="Pre-mRNA-splicing factor Syf1-like N-terminal HAT-repeats" evidence="10">
    <location>
        <begin position="61"/>
        <end position="177"/>
    </location>
</feature>
<dbReference type="Proteomes" id="UP000001542">
    <property type="component" value="Unassembled WGS sequence"/>
</dbReference>
<reference evidence="11" key="1">
    <citation type="submission" date="2006-10" db="EMBL/GenBank/DDBJ databases">
        <authorList>
            <person name="Amadeo P."/>
            <person name="Zhao Q."/>
            <person name="Wortman J."/>
            <person name="Fraser-Liggett C."/>
            <person name="Carlton J."/>
        </authorList>
    </citation>
    <scope>NUCLEOTIDE SEQUENCE</scope>
    <source>
        <strain evidence="11">G3</strain>
    </source>
</reference>
<evidence type="ECO:0000313" key="11">
    <source>
        <dbReference type="EMBL" id="EAY10843.1"/>
    </source>
</evidence>
<dbReference type="InterPro" id="IPR056350">
    <property type="entry name" value="HAT_Syf1_central"/>
</dbReference>
<dbReference type="STRING" id="5722.A2E949"/>
<sequence length="798" mass="93031">MNPFSIFQTVDHVLNNISARKTDLLLYSDPQSPVTISDENKISSANELWAMYEEHLGPNGRFCRSYKLWLNYTDTRSAYILDQLKDNEEQLIAANKSFEQALLNLYLCPRIWINYLDFLGRQKKVTLLRKTFNRALQSLPITQHDKIWTEFLPIIKEIKCIPTVFDSYKRILKLHPEYIEEAASYFITNKAYKEAAFFLKIILDNPNFKSVKERPKYFYWSKMSDIIAEDPTIEDSENLLKNGCDDFVVETGRVWTSIADHYSRLGLFADVLQIYEDALTQTRTAHDFSVVYTSATEFMKQVIIKSPEWRELFMTKLNDLIDRHPILLNATILKAEPNNILAWINKAPLYQDLPYFYEPTKYNEIWDQINDIFDEDTKNEMFVLIEAIETVKPKFAFAGNVSDLWIALAKLSTNPKMVFDIILFDHENKENEKPALTNEDCVRIYLFYCEYLIEEGKYENALDVARRSIDNRKISSTLGMSRLWSLALDLEWSLSGSSSVRALFERCMNSPAVTQRHIICYANFLKSIDHIDDMFRVYERGIAATGWPASAPIWLRYLDSFVMTYKGEKRERTRDLFEDALKGEKCEFSIHIYLLYADYEENYGLFSHAMSIYKRATEQLNDSRVYHVWISAAMRIFGAIKARQVYDYAVNTLSGQEAADWCVRYAAMESKLKEFERARKIFIHGSQFADPAKCHDFWESYEKFETEHGTKDTFAEMLSQKNIAAQKFNSEIHMGMVNEEMDTAALDDEKELDVVENARKLAVLEQRIPKTIYEGGLNQVSTISQLFSSKKTKKKLEL</sequence>
<comment type="subcellular location">
    <subcellularLocation>
        <location evidence="1">Nucleus</location>
    </subcellularLocation>
</comment>
<evidence type="ECO:0000256" key="5">
    <source>
        <dbReference type="ARBA" id="ARBA00022737"/>
    </source>
</evidence>
<gene>
    <name evidence="11" type="ORF">TVAG_258450</name>
</gene>
<evidence type="ECO:0000259" key="8">
    <source>
        <dbReference type="Pfam" id="PF23220"/>
    </source>
</evidence>
<evidence type="ECO:0000256" key="6">
    <source>
        <dbReference type="ARBA" id="ARBA00023187"/>
    </source>
</evidence>
<dbReference type="GO" id="GO:0000974">
    <property type="term" value="C:Prp19 complex"/>
    <property type="evidence" value="ECO:0000318"/>
    <property type="project" value="GO_Central"/>
</dbReference>
<evidence type="ECO:0000256" key="1">
    <source>
        <dbReference type="ARBA" id="ARBA00004123"/>
    </source>
</evidence>
<keyword evidence="6" id="KW-0508">mRNA splicing</keyword>
<dbReference type="AlphaFoldDB" id="A2E949"/>
<dbReference type="EMBL" id="DS113331">
    <property type="protein sequence ID" value="EAY10843.1"/>
    <property type="molecule type" value="Genomic_DNA"/>
</dbReference>
<dbReference type="GO" id="GO:0000349">
    <property type="term" value="P:generation of catalytic spliceosome for first transesterification step"/>
    <property type="evidence" value="ECO:0000318"/>
    <property type="project" value="GO_Central"/>
</dbReference>
<keyword evidence="7" id="KW-0539">Nucleus</keyword>
<dbReference type="eggNOG" id="KOG2047">
    <property type="taxonomic scope" value="Eukaryota"/>
</dbReference>
<dbReference type="PANTHER" id="PTHR11246:SF5">
    <property type="entry name" value="PRE-MRNA-SPLICING FACTOR SYF1"/>
    <property type="match status" value="1"/>
</dbReference>
<protein>
    <recommendedName>
        <fullName evidence="13">Suppressor of forked domain-containing protein</fullName>
    </recommendedName>
</protein>
<evidence type="ECO:0000313" key="12">
    <source>
        <dbReference type="Proteomes" id="UP000001542"/>
    </source>
</evidence>
<proteinExistence type="inferred from homology"/>
<keyword evidence="12" id="KW-1185">Reference proteome</keyword>
<dbReference type="PANTHER" id="PTHR11246">
    <property type="entry name" value="PRE-MRNA SPLICING FACTOR"/>
    <property type="match status" value="1"/>
</dbReference>
<dbReference type="InParanoid" id="A2E949"/>
<dbReference type="Pfam" id="PF23233">
    <property type="entry name" value="HAT_Syf1_CNRKL1_N"/>
    <property type="match status" value="1"/>
</dbReference>
<dbReference type="Pfam" id="PF23220">
    <property type="entry name" value="HAT_Syf1_M"/>
    <property type="match status" value="1"/>
</dbReference>
<feature type="domain" description="Pre-mRNA-splicing factor SYF1 central HAT repeats" evidence="8">
    <location>
        <begin position="179"/>
        <end position="352"/>
    </location>
</feature>
<keyword evidence="5" id="KW-0677">Repeat</keyword>
<dbReference type="InterPro" id="IPR055433">
    <property type="entry name" value="HAT_Syf1-like_N"/>
</dbReference>
<dbReference type="SMART" id="SM00386">
    <property type="entry name" value="HAT"/>
    <property type="match status" value="7"/>
</dbReference>
<dbReference type="OrthoDB" id="10067343at2759"/>
<name>A2E949_TRIV3</name>
<dbReference type="GO" id="GO:0000398">
    <property type="term" value="P:mRNA splicing, via spliceosome"/>
    <property type="evidence" value="ECO:0000318"/>
    <property type="project" value="GO_Central"/>
</dbReference>
<comment type="similarity">
    <text evidence="2">Belongs to the crooked-neck family.</text>
</comment>
<dbReference type="KEGG" id="tva:4768780"/>
<accession>A2E949</accession>
<dbReference type="InterPro" id="IPR003107">
    <property type="entry name" value="HAT"/>
</dbReference>
<dbReference type="GO" id="GO:0071007">
    <property type="term" value="C:U2-type catalytic step 2 spliceosome"/>
    <property type="evidence" value="ECO:0000318"/>
    <property type="project" value="GO_Central"/>
</dbReference>
<dbReference type="FunCoup" id="A2E949">
    <property type="interactions" value="805"/>
</dbReference>
<dbReference type="InterPro" id="IPR011990">
    <property type="entry name" value="TPR-like_helical_dom_sf"/>
</dbReference>
<dbReference type="InterPro" id="IPR055430">
    <property type="entry name" value="HAT_Syf1_CNRKL1_C"/>
</dbReference>
<evidence type="ECO:0008006" key="13">
    <source>
        <dbReference type="Google" id="ProtNLM"/>
    </source>
</evidence>
<dbReference type="VEuPathDB" id="TrichDB:TVAG_258450"/>
<evidence type="ECO:0000256" key="2">
    <source>
        <dbReference type="ARBA" id="ARBA00008644"/>
    </source>
</evidence>
<dbReference type="SMR" id="A2E949"/>
<dbReference type="OMA" id="PDKIKFY"/>
<evidence type="ECO:0000259" key="10">
    <source>
        <dbReference type="Pfam" id="PF23233"/>
    </source>
</evidence>
<organism evidence="11 12">
    <name type="scientific">Trichomonas vaginalis (strain ATCC PRA-98 / G3)</name>
    <dbReference type="NCBI Taxonomy" id="412133"/>
    <lineage>
        <taxon>Eukaryota</taxon>
        <taxon>Metamonada</taxon>
        <taxon>Parabasalia</taxon>
        <taxon>Trichomonadida</taxon>
        <taxon>Trichomonadidae</taxon>
        <taxon>Trichomonas</taxon>
    </lineage>
</organism>
<evidence type="ECO:0000256" key="4">
    <source>
        <dbReference type="ARBA" id="ARBA00022728"/>
    </source>
</evidence>
<dbReference type="VEuPathDB" id="TrichDB:TVAGG3_0542410"/>
<dbReference type="Gene3D" id="1.25.40.10">
    <property type="entry name" value="Tetratricopeptide repeat domain"/>
    <property type="match status" value="3"/>
</dbReference>
<keyword evidence="4" id="KW-0747">Spliceosome</keyword>
<dbReference type="SUPFAM" id="SSF48452">
    <property type="entry name" value="TPR-like"/>
    <property type="match status" value="1"/>
</dbReference>
<keyword evidence="3" id="KW-0507">mRNA processing</keyword>
<reference evidence="11" key="2">
    <citation type="journal article" date="2007" name="Science">
        <title>Draft genome sequence of the sexually transmitted pathogen Trichomonas vaginalis.</title>
        <authorList>
            <person name="Carlton J.M."/>
            <person name="Hirt R.P."/>
            <person name="Silva J.C."/>
            <person name="Delcher A.L."/>
            <person name="Schatz M."/>
            <person name="Zhao Q."/>
            <person name="Wortman J.R."/>
            <person name="Bidwell S.L."/>
            <person name="Alsmark U.C.M."/>
            <person name="Besteiro S."/>
            <person name="Sicheritz-Ponten T."/>
            <person name="Noel C.J."/>
            <person name="Dacks J.B."/>
            <person name="Foster P.G."/>
            <person name="Simillion C."/>
            <person name="Van de Peer Y."/>
            <person name="Miranda-Saavedra D."/>
            <person name="Barton G.J."/>
            <person name="Westrop G.D."/>
            <person name="Mueller S."/>
            <person name="Dessi D."/>
            <person name="Fiori P.L."/>
            <person name="Ren Q."/>
            <person name="Paulsen I."/>
            <person name="Zhang H."/>
            <person name="Bastida-Corcuera F.D."/>
            <person name="Simoes-Barbosa A."/>
            <person name="Brown M.T."/>
            <person name="Hayes R.D."/>
            <person name="Mukherjee M."/>
            <person name="Okumura C.Y."/>
            <person name="Schneider R."/>
            <person name="Smith A.J."/>
            <person name="Vanacova S."/>
            <person name="Villalvazo M."/>
            <person name="Haas B.J."/>
            <person name="Pertea M."/>
            <person name="Feldblyum T.V."/>
            <person name="Utterback T.R."/>
            <person name="Shu C.L."/>
            <person name="Osoegawa K."/>
            <person name="de Jong P.J."/>
            <person name="Hrdy I."/>
            <person name="Horvathova L."/>
            <person name="Zubacova Z."/>
            <person name="Dolezal P."/>
            <person name="Malik S.B."/>
            <person name="Logsdon J.M. Jr."/>
            <person name="Henze K."/>
            <person name="Gupta A."/>
            <person name="Wang C.C."/>
            <person name="Dunne R.L."/>
            <person name="Upcroft J.A."/>
            <person name="Upcroft P."/>
            <person name="White O."/>
            <person name="Salzberg S.L."/>
            <person name="Tang P."/>
            <person name="Chiu C.-H."/>
            <person name="Lee Y.-S."/>
            <person name="Embley T.M."/>
            <person name="Coombs G.H."/>
            <person name="Mottram J.C."/>
            <person name="Tachezy J."/>
            <person name="Fraser-Liggett C.M."/>
            <person name="Johnson P.J."/>
        </authorList>
    </citation>
    <scope>NUCLEOTIDE SEQUENCE [LARGE SCALE GENOMIC DNA]</scope>
    <source>
        <strain evidence="11">G3</strain>
    </source>
</reference>
<dbReference type="Pfam" id="PF23231">
    <property type="entry name" value="HAT_Syf1_CNRKL1_C"/>
    <property type="match status" value="1"/>
</dbReference>
<feature type="domain" description="Pre-mRNA-splicing factor Syf1/CRNKL1-like C-terminal HAT-repeats" evidence="9">
    <location>
        <begin position="398"/>
        <end position="745"/>
    </location>
</feature>
<evidence type="ECO:0000259" key="9">
    <source>
        <dbReference type="Pfam" id="PF23231"/>
    </source>
</evidence>
<dbReference type="GO" id="GO:0071014">
    <property type="term" value="C:post-mRNA release spliceosomal complex"/>
    <property type="evidence" value="ECO:0000318"/>
    <property type="project" value="GO_Central"/>
</dbReference>
<dbReference type="RefSeq" id="XP_001323066.1">
    <property type="nucleotide sequence ID" value="XM_001323031.1"/>
</dbReference>
<evidence type="ECO:0000256" key="7">
    <source>
        <dbReference type="ARBA" id="ARBA00023242"/>
    </source>
</evidence>